<evidence type="ECO:0000256" key="4">
    <source>
        <dbReference type="ARBA" id="ARBA00022741"/>
    </source>
</evidence>
<keyword evidence="9" id="KW-1133">Transmembrane helix</keyword>
<keyword evidence="6 7" id="KW-0067">ATP-binding</keyword>
<keyword evidence="12" id="KW-1185">Reference proteome</keyword>
<keyword evidence="9" id="KW-0472">Membrane</keyword>
<dbReference type="InterPro" id="IPR000719">
    <property type="entry name" value="Prot_kinase_dom"/>
</dbReference>
<feature type="compositionally biased region" description="Pro residues" evidence="8">
    <location>
        <begin position="401"/>
        <end position="418"/>
    </location>
</feature>
<feature type="binding site" evidence="7">
    <location>
        <position position="49"/>
    </location>
    <ligand>
        <name>ATP</name>
        <dbReference type="ChEBI" id="CHEBI:30616"/>
    </ligand>
</feature>
<dbReference type="EC" id="2.7.11.1" evidence="1"/>
<gene>
    <name evidence="11" type="ORF">KDL28_07630</name>
</gene>
<dbReference type="PANTHER" id="PTHR43289">
    <property type="entry name" value="MITOGEN-ACTIVATED PROTEIN KINASE KINASE KINASE 20-RELATED"/>
    <property type="match status" value="1"/>
</dbReference>
<feature type="compositionally biased region" description="Low complexity" evidence="8">
    <location>
        <begin position="305"/>
        <end position="329"/>
    </location>
</feature>
<evidence type="ECO:0000256" key="3">
    <source>
        <dbReference type="ARBA" id="ARBA00022679"/>
    </source>
</evidence>
<dbReference type="CDD" id="cd14014">
    <property type="entry name" value="STKc_PknB_like"/>
    <property type="match status" value="1"/>
</dbReference>
<dbReference type="PROSITE" id="PS50011">
    <property type="entry name" value="PROTEIN_KINASE_DOM"/>
    <property type="match status" value="1"/>
</dbReference>
<evidence type="ECO:0000256" key="1">
    <source>
        <dbReference type="ARBA" id="ARBA00012513"/>
    </source>
</evidence>
<organism evidence="11 12">
    <name type="scientific">Pseudonocardia humida</name>
    <dbReference type="NCBI Taxonomy" id="2800819"/>
    <lineage>
        <taxon>Bacteria</taxon>
        <taxon>Bacillati</taxon>
        <taxon>Actinomycetota</taxon>
        <taxon>Actinomycetes</taxon>
        <taxon>Pseudonocardiales</taxon>
        <taxon>Pseudonocardiaceae</taxon>
        <taxon>Pseudonocardia</taxon>
    </lineage>
</organism>
<dbReference type="Pfam" id="PF00069">
    <property type="entry name" value="Pkinase"/>
    <property type="match status" value="1"/>
</dbReference>
<dbReference type="Gene3D" id="3.30.200.20">
    <property type="entry name" value="Phosphorylase Kinase, domain 1"/>
    <property type="match status" value="1"/>
</dbReference>
<evidence type="ECO:0000256" key="9">
    <source>
        <dbReference type="SAM" id="Phobius"/>
    </source>
</evidence>
<name>A0ABT0ZW13_9PSEU</name>
<dbReference type="InterPro" id="IPR008271">
    <property type="entry name" value="Ser/Thr_kinase_AS"/>
</dbReference>
<evidence type="ECO:0000259" key="10">
    <source>
        <dbReference type="PROSITE" id="PS50011"/>
    </source>
</evidence>
<keyword evidence="5 11" id="KW-0418">Kinase</keyword>
<dbReference type="PROSITE" id="PS00107">
    <property type="entry name" value="PROTEIN_KINASE_ATP"/>
    <property type="match status" value="1"/>
</dbReference>
<dbReference type="PANTHER" id="PTHR43289:SF6">
    <property type="entry name" value="SERINE_THREONINE-PROTEIN KINASE NEKL-3"/>
    <property type="match status" value="1"/>
</dbReference>
<evidence type="ECO:0000256" key="8">
    <source>
        <dbReference type="SAM" id="MobiDB-lite"/>
    </source>
</evidence>
<dbReference type="Gene3D" id="1.10.510.10">
    <property type="entry name" value="Transferase(Phosphotransferase) domain 1"/>
    <property type="match status" value="1"/>
</dbReference>
<feature type="region of interest" description="Disordered" evidence="8">
    <location>
        <begin position="303"/>
        <end position="427"/>
    </location>
</feature>
<evidence type="ECO:0000313" key="12">
    <source>
        <dbReference type="Proteomes" id="UP001165283"/>
    </source>
</evidence>
<feature type="compositionally biased region" description="Low complexity" evidence="8">
    <location>
        <begin position="354"/>
        <end position="386"/>
    </location>
</feature>
<keyword evidence="2 11" id="KW-0723">Serine/threonine-protein kinase</keyword>
<dbReference type="SMART" id="SM00220">
    <property type="entry name" value="S_TKc"/>
    <property type="match status" value="1"/>
</dbReference>
<dbReference type="InterPro" id="IPR011009">
    <property type="entry name" value="Kinase-like_dom_sf"/>
</dbReference>
<protein>
    <recommendedName>
        <fullName evidence="1">non-specific serine/threonine protein kinase</fullName>
        <ecNumber evidence="1">2.7.11.1</ecNumber>
    </recommendedName>
</protein>
<dbReference type="InterPro" id="IPR017441">
    <property type="entry name" value="Protein_kinase_ATP_BS"/>
</dbReference>
<accession>A0ABT0ZW13</accession>
<sequence>MTTGNDAATSMLAAARITGYDRVVEIGRGGFAVVYRARRVAFHQDVAIKVLTLSTVDPFARARFERERQVLGALAQHPYIVTLYDSATTADGSPFLVMEYLPGGTLSEQLKQRGTLDVRRVADIAVKLCGALETAHRTGVLHRDIKPDNVLFSRYGEPVLADFGIARMSGALQTESGVVNATLSHAPPEVLEGHPPTPRSDVYSLASTLYALLAGKPPFVYGTERSLTPLIGRVLSDPVPDLRPRGVPPDVCALLEQALAKDPNERPRSALEFGQGFQQLQRANGVPVSSLIVEQLGDDVAVEEPGWPGSAAPAAPSGSFGAAPSGARPPAAPPLPVPRPSESRRVPAAPHPGPTAFHPAPAAHHPAPAAHHPAPAAHHPAPAAHHPAPPAHGPGPGRHAAPPPPPGGTGPSPAGGPPPDRDDRPARRRPWLLPAVGAGLAALVVAAIVVVPGMVDGEGATGQITPTGTNDGGLQAVVGVPDLEPLLLGADDVEPGATELDAPPYSDLASVLWCDLVVPQDGKTAEVERSVAAPRAQDYQLDAYLGAFAPGAAVAFMDRLTEVAGRCATVGRPVPYDPPAGAERALRITTGKRDAIWVSTGDFVVKVDVAFGASSDVDVDEELAPRVVAEAVAKARPGGS</sequence>
<dbReference type="GO" id="GO:0004674">
    <property type="term" value="F:protein serine/threonine kinase activity"/>
    <property type="evidence" value="ECO:0007669"/>
    <property type="project" value="UniProtKB-KW"/>
</dbReference>
<keyword evidence="4 7" id="KW-0547">Nucleotide-binding</keyword>
<keyword evidence="9" id="KW-0812">Transmembrane</keyword>
<feature type="compositionally biased region" description="Pro residues" evidence="8">
    <location>
        <begin position="330"/>
        <end position="339"/>
    </location>
</feature>
<reference evidence="11" key="1">
    <citation type="submission" date="2021-04" db="EMBL/GenBank/DDBJ databases">
        <title>Pseudonocardia sp. nov., isolated from sandy soil of mangrove forest.</title>
        <authorList>
            <person name="Zan Z."/>
            <person name="Huang R."/>
            <person name="Liu W."/>
        </authorList>
    </citation>
    <scope>NUCLEOTIDE SEQUENCE</scope>
    <source>
        <strain evidence="11">S2-4</strain>
    </source>
</reference>
<evidence type="ECO:0000256" key="6">
    <source>
        <dbReference type="ARBA" id="ARBA00022840"/>
    </source>
</evidence>
<dbReference type="EMBL" id="JAGSOV010000016">
    <property type="protein sequence ID" value="MCO1654927.1"/>
    <property type="molecule type" value="Genomic_DNA"/>
</dbReference>
<evidence type="ECO:0000256" key="2">
    <source>
        <dbReference type="ARBA" id="ARBA00022527"/>
    </source>
</evidence>
<comment type="caution">
    <text evidence="11">The sequence shown here is derived from an EMBL/GenBank/DDBJ whole genome shotgun (WGS) entry which is preliminary data.</text>
</comment>
<keyword evidence="3" id="KW-0808">Transferase</keyword>
<dbReference type="SUPFAM" id="SSF56112">
    <property type="entry name" value="Protein kinase-like (PK-like)"/>
    <property type="match status" value="1"/>
</dbReference>
<evidence type="ECO:0000256" key="7">
    <source>
        <dbReference type="PROSITE-ProRule" id="PRU10141"/>
    </source>
</evidence>
<feature type="transmembrane region" description="Helical" evidence="9">
    <location>
        <begin position="431"/>
        <end position="455"/>
    </location>
</feature>
<dbReference type="RefSeq" id="WP_252436684.1">
    <property type="nucleotide sequence ID" value="NZ_JAGSOV010000016.1"/>
</dbReference>
<proteinExistence type="predicted"/>
<dbReference type="Proteomes" id="UP001165283">
    <property type="component" value="Unassembled WGS sequence"/>
</dbReference>
<feature type="domain" description="Protein kinase" evidence="10">
    <location>
        <begin position="20"/>
        <end position="278"/>
    </location>
</feature>
<evidence type="ECO:0000313" key="11">
    <source>
        <dbReference type="EMBL" id="MCO1654927.1"/>
    </source>
</evidence>
<evidence type="ECO:0000256" key="5">
    <source>
        <dbReference type="ARBA" id="ARBA00022777"/>
    </source>
</evidence>
<dbReference type="PROSITE" id="PS00108">
    <property type="entry name" value="PROTEIN_KINASE_ST"/>
    <property type="match status" value="1"/>
</dbReference>